<accession>A0A915HYJ3</accession>
<evidence type="ECO:0000313" key="2">
    <source>
        <dbReference type="WBParaSite" id="nRc.2.0.1.t06965-RA"/>
    </source>
</evidence>
<dbReference type="WBParaSite" id="nRc.2.0.1.t06965-RA">
    <property type="protein sequence ID" value="nRc.2.0.1.t06965-RA"/>
    <property type="gene ID" value="nRc.2.0.1.g06965"/>
</dbReference>
<evidence type="ECO:0000313" key="1">
    <source>
        <dbReference type="Proteomes" id="UP000887565"/>
    </source>
</evidence>
<keyword evidence="1" id="KW-1185">Reference proteome</keyword>
<proteinExistence type="predicted"/>
<name>A0A915HYJ3_ROMCU</name>
<dbReference type="Proteomes" id="UP000887565">
    <property type="component" value="Unplaced"/>
</dbReference>
<reference evidence="2" key="1">
    <citation type="submission" date="2022-11" db="UniProtKB">
        <authorList>
            <consortium name="WormBaseParasite"/>
        </authorList>
    </citation>
    <scope>IDENTIFICATION</scope>
</reference>
<dbReference type="AlphaFoldDB" id="A0A915HYJ3"/>
<organism evidence="1 2">
    <name type="scientific">Romanomermis culicivorax</name>
    <name type="common">Nematode worm</name>
    <dbReference type="NCBI Taxonomy" id="13658"/>
    <lineage>
        <taxon>Eukaryota</taxon>
        <taxon>Metazoa</taxon>
        <taxon>Ecdysozoa</taxon>
        <taxon>Nematoda</taxon>
        <taxon>Enoplea</taxon>
        <taxon>Dorylaimia</taxon>
        <taxon>Mermithida</taxon>
        <taxon>Mermithoidea</taxon>
        <taxon>Mermithidae</taxon>
        <taxon>Romanomermis</taxon>
    </lineage>
</organism>
<protein>
    <submittedName>
        <fullName evidence="2">Uncharacterized protein</fullName>
    </submittedName>
</protein>
<sequence length="68" mass="8256">MELNLTNMNMDDYFDDATGELMDDRYLQGYEADLDNRMQQEDQKEKIDPKDQRINRLEMKAELFIRSF</sequence>